<dbReference type="STRING" id="1852522.SAMN06295960_3063"/>
<dbReference type="AlphaFoldDB" id="A0A1X7L8B9"/>
<evidence type="ECO:0000313" key="2">
    <source>
        <dbReference type="EMBL" id="SMG49643.1"/>
    </source>
</evidence>
<gene>
    <name evidence="2" type="ORF">SAMN06295960_3063</name>
</gene>
<evidence type="ECO:0000313" key="3">
    <source>
        <dbReference type="Proteomes" id="UP000193834"/>
    </source>
</evidence>
<dbReference type="EMBL" id="FXAZ01000004">
    <property type="protein sequence ID" value="SMG49643.1"/>
    <property type="molecule type" value="Genomic_DNA"/>
</dbReference>
<dbReference type="GO" id="GO:0006974">
    <property type="term" value="P:DNA damage response"/>
    <property type="evidence" value="ECO:0007669"/>
    <property type="project" value="TreeGrafter"/>
</dbReference>
<evidence type="ECO:0000259" key="1">
    <source>
        <dbReference type="Pfam" id="PF05360"/>
    </source>
</evidence>
<dbReference type="InterPro" id="IPR038972">
    <property type="entry name" value="YiaA-like"/>
</dbReference>
<dbReference type="OrthoDB" id="3295178at2"/>
<reference evidence="2 3" key="1">
    <citation type="submission" date="2017-04" db="EMBL/GenBank/DDBJ databases">
        <authorList>
            <person name="Afonso C.L."/>
            <person name="Miller P.J."/>
            <person name="Scott M.A."/>
            <person name="Spackman E."/>
            <person name="Goraichik I."/>
            <person name="Dimitrov K.M."/>
            <person name="Suarez D.L."/>
            <person name="Swayne D.E."/>
        </authorList>
    </citation>
    <scope>NUCLEOTIDE SEQUENCE [LARGE SCALE GENOMIC DNA]</scope>
    <source>
        <strain evidence="2 3">11</strain>
    </source>
</reference>
<accession>A0A1X7L8B9</accession>
<feature type="domain" description="YiaAB two helix" evidence="1">
    <location>
        <begin position="11"/>
        <end position="63"/>
    </location>
</feature>
<proteinExistence type="predicted"/>
<keyword evidence="3" id="KW-1185">Reference proteome</keyword>
<dbReference type="InterPro" id="IPR008024">
    <property type="entry name" value="YiaAB"/>
</dbReference>
<dbReference type="Pfam" id="PF05360">
    <property type="entry name" value="YiaAB"/>
    <property type="match status" value="1"/>
</dbReference>
<dbReference type="PANTHER" id="PTHR37290:SF1">
    <property type="entry name" value="INNER MEMBRANE PROTEIN YIAA"/>
    <property type="match status" value="1"/>
</dbReference>
<organism evidence="2 3">
    <name type="scientific">Paenibacillus aquistagni</name>
    <dbReference type="NCBI Taxonomy" id="1852522"/>
    <lineage>
        <taxon>Bacteria</taxon>
        <taxon>Bacillati</taxon>
        <taxon>Bacillota</taxon>
        <taxon>Bacilli</taxon>
        <taxon>Bacillales</taxon>
        <taxon>Paenibacillaceae</taxon>
        <taxon>Paenibacillus</taxon>
    </lineage>
</organism>
<dbReference type="GO" id="GO:0005886">
    <property type="term" value="C:plasma membrane"/>
    <property type="evidence" value="ECO:0007669"/>
    <property type="project" value="TreeGrafter"/>
</dbReference>
<sequence length="87" mass="10151">MKPRRRNTPAYTFMAWASFSACCIIFGISVFNADWALMEKGLYVVLFLWMISACFTLQKVVRDNAEDEYDYPKAREDHETKAARLTE</sequence>
<dbReference type="Proteomes" id="UP000193834">
    <property type="component" value="Unassembled WGS sequence"/>
</dbReference>
<dbReference type="PROSITE" id="PS51257">
    <property type="entry name" value="PROKAR_LIPOPROTEIN"/>
    <property type="match status" value="1"/>
</dbReference>
<dbReference type="PANTHER" id="PTHR37290">
    <property type="entry name" value="INNER MEMBRANE PROTEIN YIAA-RELATED"/>
    <property type="match status" value="1"/>
</dbReference>
<name>A0A1X7L8B9_9BACL</name>
<protein>
    <submittedName>
        <fullName evidence="2">YiaA/B two helix domain-containing protein</fullName>
    </submittedName>
</protein>
<dbReference type="RefSeq" id="WP_085495461.1">
    <property type="nucleotide sequence ID" value="NZ_FXAZ01000004.1"/>
</dbReference>